<dbReference type="Gene3D" id="3.40.50.300">
    <property type="entry name" value="P-loop containing nucleotide triphosphate hydrolases"/>
    <property type="match status" value="1"/>
</dbReference>
<dbReference type="InterPro" id="IPR017871">
    <property type="entry name" value="ABC_transporter-like_CS"/>
</dbReference>
<dbReference type="GO" id="GO:0016887">
    <property type="term" value="F:ATP hydrolysis activity"/>
    <property type="evidence" value="ECO:0007669"/>
    <property type="project" value="InterPro"/>
</dbReference>
<dbReference type="SMART" id="SM00382">
    <property type="entry name" value="AAA"/>
    <property type="match status" value="1"/>
</dbReference>
<dbReference type="InterPro" id="IPR027417">
    <property type="entry name" value="P-loop_NTPase"/>
</dbReference>
<dbReference type="GO" id="GO:0005886">
    <property type="term" value="C:plasma membrane"/>
    <property type="evidence" value="ECO:0007669"/>
    <property type="project" value="TreeGrafter"/>
</dbReference>
<evidence type="ECO:0000256" key="4">
    <source>
        <dbReference type="ARBA" id="ARBA00022840"/>
    </source>
</evidence>
<protein>
    <submittedName>
        <fullName evidence="6">Branched-chain amino acid transport system ATP-binding protein</fullName>
    </submittedName>
</protein>
<dbReference type="InterPro" id="IPR003593">
    <property type="entry name" value="AAA+_ATPase"/>
</dbReference>
<dbReference type="InterPro" id="IPR051120">
    <property type="entry name" value="ABC_AA/LPS_Transport"/>
</dbReference>
<keyword evidence="3" id="KW-0547">Nucleotide-binding</keyword>
<dbReference type="Proteomes" id="UP000577362">
    <property type="component" value="Unassembled WGS sequence"/>
</dbReference>
<organism evidence="6 7">
    <name type="scientific">Chelatococcus caeni</name>
    <dbReference type="NCBI Taxonomy" id="1348468"/>
    <lineage>
        <taxon>Bacteria</taxon>
        <taxon>Pseudomonadati</taxon>
        <taxon>Pseudomonadota</taxon>
        <taxon>Alphaproteobacteria</taxon>
        <taxon>Hyphomicrobiales</taxon>
        <taxon>Chelatococcaceae</taxon>
        <taxon>Chelatococcus</taxon>
    </lineage>
</organism>
<comment type="caution">
    <text evidence="6">The sequence shown here is derived from an EMBL/GenBank/DDBJ whole genome shotgun (WGS) entry which is preliminary data.</text>
</comment>
<dbReference type="Pfam" id="PF12399">
    <property type="entry name" value="BCA_ABC_TP_C"/>
    <property type="match status" value="1"/>
</dbReference>
<evidence type="ECO:0000256" key="2">
    <source>
        <dbReference type="ARBA" id="ARBA00022448"/>
    </source>
</evidence>
<evidence type="ECO:0000313" key="7">
    <source>
        <dbReference type="Proteomes" id="UP000577362"/>
    </source>
</evidence>
<dbReference type="PROSITE" id="PS50893">
    <property type="entry name" value="ABC_TRANSPORTER_2"/>
    <property type="match status" value="1"/>
</dbReference>
<dbReference type="Pfam" id="PF00005">
    <property type="entry name" value="ABC_tran"/>
    <property type="match status" value="1"/>
</dbReference>
<gene>
    <name evidence="6" type="ORF">GGR16_004087</name>
</gene>
<dbReference type="GO" id="GO:0005524">
    <property type="term" value="F:ATP binding"/>
    <property type="evidence" value="ECO:0007669"/>
    <property type="project" value="UniProtKB-KW"/>
</dbReference>
<evidence type="ECO:0000256" key="3">
    <source>
        <dbReference type="ARBA" id="ARBA00022741"/>
    </source>
</evidence>
<dbReference type="InterPro" id="IPR003439">
    <property type="entry name" value="ABC_transporter-like_ATP-bd"/>
</dbReference>
<dbReference type="PANTHER" id="PTHR45772">
    <property type="entry name" value="CONSERVED COMPONENT OF ABC TRANSPORTER FOR NATURAL AMINO ACIDS-RELATED"/>
    <property type="match status" value="1"/>
</dbReference>
<reference evidence="6 7" key="1">
    <citation type="submission" date="2020-08" db="EMBL/GenBank/DDBJ databases">
        <title>Genomic Encyclopedia of Type Strains, Phase IV (KMG-IV): sequencing the most valuable type-strain genomes for metagenomic binning, comparative biology and taxonomic classification.</title>
        <authorList>
            <person name="Goeker M."/>
        </authorList>
    </citation>
    <scope>NUCLEOTIDE SEQUENCE [LARGE SCALE GENOMIC DNA]</scope>
    <source>
        <strain evidence="6 7">DSM 103737</strain>
    </source>
</reference>
<accession>A0A840C1F6</accession>
<keyword evidence="2" id="KW-0813">Transport</keyword>
<name>A0A840C1F6_9HYPH</name>
<sequence>MSLQVTNISKAFGGFKALSGVSLEVPMGALVGLIGPNGAGKSTLFSVISGFMPPDEGAIGFDGRSLDGLNPAGRARTGLVRTFQVPREFAHLTVRENMMAAAPGQTGESLVGLFFRPGKVREEEERLAEAVSEVIRFLRLERVADEPAGKLSGGQKKLVELGRALLVEPRLILLDEPFAGVNPVLIGEIMERIRELNGRGIGFLVIEHDLEALTRLAPQLYVMDQGRILTMGAPDAVLADARVREAYLGGAV</sequence>
<proteinExistence type="inferred from homology"/>
<feature type="domain" description="ABC transporter" evidence="5">
    <location>
        <begin position="3"/>
        <end position="250"/>
    </location>
</feature>
<evidence type="ECO:0000259" key="5">
    <source>
        <dbReference type="PROSITE" id="PS50893"/>
    </source>
</evidence>
<dbReference type="PROSITE" id="PS00211">
    <property type="entry name" value="ABC_TRANSPORTER_1"/>
    <property type="match status" value="1"/>
</dbReference>
<keyword evidence="7" id="KW-1185">Reference proteome</keyword>
<comment type="similarity">
    <text evidence="1">Belongs to the ABC transporter superfamily.</text>
</comment>
<dbReference type="PANTHER" id="PTHR45772:SF9">
    <property type="entry name" value="CONSERVED COMPONENT OF ABC TRANSPORTER FOR NATURAL AMINO ACIDS"/>
    <property type="match status" value="1"/>
</dbReference>
<keyword evidence="4 6" id="KW-0067">ATP-binding</keyword>
<dbReference type="EMBL" id="JACIEN010000006">
    <property type="protein sequence ID" value="MBB4019040.1"/>
    <property type="molecule type" value="Genomic_DNA"/>
</dbReference>
<dbReference type="RefSeq" id="WP_019402514.1">
    <property type="nucleotide sequence ID" value="NZ_JACIEN010000006.1"/>
</dbReference>
<dbReference type="CDD" id="cd03219">
    <property type="entry name" value="ABC_Mj1267_LivG_branched"/>
    <property type="match status" value="1"/>
</dbReference>
<evidence type="ECO:0000313" key="6">
    <source>
        <dbReference type="EMBL" id="MBB4019040.1"/>
    </source>
</evidence>
<dbReference type="SUPFAM" id="SSF52540">
    <property type="entry name" value="P-loop containing nucleoside triphosphate hydrolases"/>
    <property type="match status" value="1"/>
</dbReference>
<dbReference type="InterPro" id="IPR032823">
    <property type="entry name" value="BCA_ABC_TP_C"/>
</dbReference>
<dbReference type="AlphaFoldDB" id="A0A840C1F6"/>
<evidence type="ECO:0000256" key="1">
    <source>
        <dbReference type="ARBA" id="ARBA00005417"/>
    </source>
</evidence>